<feature type="transmembrane region" description="Helical" evidence="2">
    <location>
        <begin position="335"/>
        <end position="353"/>
    </location>
</feature>
<feature type="transmembrane region" description="Helical" evidence="2">
    <location>
        <begin position="278"/>
        <end position="298"/>
    </location>
</feature>
<keyword evidence="2" id="KW-0472">Membrane</keyword>
<keyword evidence="2" id="KW-1133">Transmembrane helix</keyword>
<feature type="transmembrane region" description="Helical" evidence="2">
    <location>
        <begin position="210"/>
        <end position="228"/>
    </location>
</feature>
<reference evidence="4 5" key="2">
    <citation type="submission" date="2012-02" db="EMBL/GenBank/DDBJ databases">
        <title>Improved High-Quality Draft sequence of Eubacterium cellulosolvens 6.</title>
        <authorList>
            <consortium name="US DOE Joint Genome Institute"/>
            <person name="Lucas S."/>
            <person name="Han J."/>
            <person name="Lapidus A."/>
            <person name="Cheng J.-F."/>
            <person name="Goodwin L."/>
            <person name="Pitluck S."/>
            <person name="Peters L."/>
            <person name="Mikhailova N."/>
            <person name="Gu W."/>
            <person name="Detter J.C."/>
            <person name="Han C."/>
            <person name="Tapia R."/>
            <person name="Land M."/>
            <person name="Hauser L."/>
            <person name="Kyrpides N."/>
            <person name="Ivanova N."/>
            <person name="Pagani I."/>
            <person name="Johnson E."/>
            <person name="Mukhopadhyay B."/>
            <person name="Anderson I."/>
            <person name="Woyke T."/>
        </authorList>
    </citation>
    <scope>NUCLEOTIDE SEQUENCE [LARGE SCALE GENOMIC DNA]</scope>
    <source>
        <strain evidence="4 5">6</strain>
    </source>
</reference>
<keyword evidence="5" id="KW-1185">Reference proteome</keyword>
<feature type="domain" description="Sensor histidine kinase NatK-like C-terminal" evidence="3">
    <location>
        <begin position="512"/>
        <end position="605"/>
    </location>
</feature>
<dbReference type="SUPFAM" id="SSF55874">
    <property type="entry name" value="ATPase domain of HSP90 chaperone/DNA topoisomerase II/histidine kinase"/>
    <property type="match status" value="1"/>
</dbReference>
<feature type="transmembrane region" description="Helical" evidence="2">
    <location>
        <begin position="12"/>
        <end position="32"/>
    </location>
</feature>
<dbReference type="GO" id="GO:0042802">
    <property type="term" value="F:identical protein binding"/>
    <property type="evidence" value="ECO:0007669"/>
    <property type="project" value="TreeGrafter"/>
</dbReference>
<dbReference type="Proteomes" id="UP000005753">
    <property type="component" value="Chromosome"/>
</dbReference>
<evidence type="ECO:0000313" key="5">
    <source>
        <dbReference type="Proteomes" id="UP000005753"/>
    </source>
</evidence>
<dbReference type="PANTHER" id="PTHR40448">
    <property type="entry name" value="TWO-COMPONENT SENSOR HISTIDINE KINASE"/>
    <property type="match status" value="1"/>
</dbReference>
<dbReference type="EMBL" id="CM001487">
    <property type="protein sequence ID" value="EIM57377.1"/>
    <property type="molecule type" value="Genomic_DNA"/>
</dbReference>
<dbReference type="OrthoDB" id="9156435at2"/>
<reference evidence="4 5" key="1">
    <citation type="submission" date="2010-08" db="EMBL/GenBank/DDBJ databases">
        <authorList>
            <consortium name="US DOE Joint Genome Institute (JGI-PGF)"/>
            <person name="Lucas S."/>
            <person name="Copeland A."/>
            <person name="Lapidus A."/>
            <person name="Cheng J.-F."/>
            <person name="Bruce D."/>
            <person name="Goodwin L."/>
            <person name="Pitluck S."/>
            <person name="Land M.L."/>
            <person name="Hauser L."/>
            <person name="Chang Y.-J."/>
            <person name="Anderson I.J."/>
            <person name="Johnson E."/>
            <person name="Mulhopadhyay B."/>
            <person name="Kyrpides N."/>
            <person name="Woyke T.J."/>
        </authorList>
    </citation>
    <scope>NUCLEOTIDE SEQUENCE [LARGE SCALE GENOMIC DNA]</scope>
    <source>
        <strain evidence="4 5">6</strain>
    </source>
</reference>
<dbReference type="HOGENOM" id="CLU_449602_0_0_9"/>
<dbReference type="AlphaFoldDB" id="I5AUA4"/>
<dbReference type="STRING" id="633697.EubceDRAFT1_1588"/>
<gene>
    <name evidence="4" type="ORF">EubceDRAFT1_1588</name>
</gene>
<keyword evidence="2" id="KW-0812">Transmembrane</keyword>
<feature type="transmembrane region" description="Helical" evidence="2">
    <location>
        <begin position="180"/>
        <end position="203"/>
    </location>
</feature>
<organism evidence="4 5">
    <name type="scientific">Eubacterium cellulosolvens (strain ATCC 43171 / JCM 9499 / 6)</name>
    <name type="common">Cillobacterium cellulosolvens</name>
    <dbReference type="NCBI Taxonomy" id="633697"/>
    <lineage>
        <taxon>Bacteria</taxon>
        <taxon>Bacillati</taxon>
        <taxon>Bacillota</taxon>
        <taxon>Clostridia</taxon>
        <taxon>Eubacteriales</taxon>
        <taxon>Eubacteriaceae</taxon>
        <taxon>Eubacterium</taxon>
    </lineage>
</organism>
<dbReference type="Pfam" id="PF14501">
    <property type="entry name" value="HATPase_c_5"/>
    <property type="match status" value="1"/>
</dbReference>
<dbReference type="eggNOG" id="COG3290">
    <property type="taxonomic scope" value="Bacteria"/>
</dbReference>
<accession>I5AUA4</accession>
<evidence type="ECO:0000259" key="3">
    <source>
        <dbReference type="Pfam" id="PF14501"/>
    </source>
</evidence>
<dbReference type="PANTHER" id="PTHR40448:SF1">
    <property type="entry name" value="TWO-COMPONENT SENSOR HISTIDINE KINASE"/>
    <property type="match status" value="1"/>
</dbReference>
<dbReference type="Gene3D" id="3.30.565.10">
    <property type="entry name" value="Histidine kinase-like ATPase, C-terminal domain"/>
    <property type="match status" value="1"/>
</dbReference>
<dbReference type="InterPro" id="IPR036890">
    <property type="entry name" value="HATPase_C_sf"/>
</dbReference>
<protein>
    <recommendedName>
        <fullName evidence="3">Sensor histidine kinase NatK-like C-terminal domain-containing protein</fullName>
    </recommendedName>
</protein>
<evidence type="ECO:0000256" key="2">
    <source>
        <dbReference type="SAM" id="Phobius"/>
    </source>
</evidence>
<dbReference type="InterPro" id="IPR032834">
    <property type="entry name" value="NatK-like_C"/>
</dbReference>
<sequence>MLKKTGVLAKKVPALIFGVLLVIMLVSIIPYARFSLPLRAGGASPARRISQVKATIDGREQDIVLPYVVRGLAPRTEVKIRFQVDTKPDDYMQVKTAYAPLCVTVGGKKIYAYGKQATRPSFLQDPPTNLKMLPVGNFGERAEVELIYLSPKSMKELVITQPVISNQSGLIRWDMLHGGVMLSLGLFFILFGLILLLISGFVIRMEKKGSLFLWLGLFAIDTGIWNFGESDISIFYINDPNLLYMMRYVSFMTILLPIGMIIYRGLEFHNPWPLKATLYLCLTADALAIVLQLLGVMMFTQSSYIFRTIVPLVFLVYLCAIFWEIVRYRTTISVCYLLPFGCLVVFGTLELAAYRRIVIYTPSSFFQIGVLFFFILMCINAALQVRRAIRHRRRENEQEYEIQLLEYQISEQRKHQQVLLDKQNELRRQRHDLRHQLTVIRDYNLENRREELNSFIESLIADIPTNNETRYCENDAVNAVITYYASVCAESGLKPDIQIAVPGRVPGISDKALCIIFGNLLENAIEACNRMEPGSKKFIRLKSVVHMDMLVVTMANSYNGQVRKWGNQFISSKREEIGIGLSSIESIVRAADGEARFDPDKDVFRSLVYLKKASGEQKRKNSERKAPERTPALSVGGAELR</sequence>
<evidence type="ECO:0000313" key="4">
    <source>
        <dbReference type="EMBL" id="EIM57377.1"/>
    </source>
</evidence>
<feature type="transmembrane region" description="Helical" evidence="2">
    <location>
        <begin position="304"/>
        <end position="323"/>
    </location>
</feature>
<feature type="transmembrane region" description="Helical" evidence="2">
    <location>
        <begin position="365"/>
        <end position="383"/>
    </location>
</feature>
<name>I5AUA4_EUBC6</name>
<dbReference type="CDD" id="cd16935">
    <property type="entry name" value="HATPase_AgrC-ComD-like"/>
    <property type="match status" value="1"/>
</dbReference>
<feature type="transmembrane region" description="Helical" evidence="2">
    <location>
        <begin position="248"/>
        <end position="266"/>
    </location>
</feature>
<feature type="compositionally biased region" description="Basic and acidic residues" evidence="1">
    <location>
        <begin position="614"/>
        <end position="628"/>
    </location>
</feature>
<proteinExistence type="predicted"/>
<evidence type="ECO:0000256" key="1">
    <source>
        <dbReference type="SAM" id="MobiDB-lite"/>
    </source>
</evidence>
<feature type="region of interest" description="Disordered" evidence="1">
    <location>
        <begin position="614"/>
        <end position="641"/>
    </location>
</feature>